<dbReference type="OrthoDB" id="268975at2"/>
<dbReference type="AlphaFoldDB" id="A0A0K8MCM0"/>
<comment type="caution">
    <text evidence="3">The sequence shown here is derived from an EMBL/GenBank/DDBJ whole genome shotgun (WGS) entry which is preliminary data.</text>
</comment>
<feature type="chain" id="PRO_5005512702" evidence="2">
    <location>
        <begin position="24"/>
        <end position="220"/>
    </location>
</feature>
<keyword evidence="2" id="KW-0732">Signal</keyword>
<reference evidence="3 4" key="1">
    <citation type="submission" date="2015-03" db="EMBL/GenBank/DDBJ databases">
        <title>Caedibacter varicaedens, whole genome shotgun sequence.</title>
        <authorList>
            <person name="Suzuki H."/>
            <person name="Dapper A.L."/>
            <person name="Gibson A.K."/>
            <person name="Jackson C."/>
            <person name="Lee H."/>
            <person name="Pejaver V.R."/>
            <person name="Doak T."/>
            <person name="Lynch M."/>
        </authorList>
    </citation>
    <scope>NUCLEOTIDE SEQUENCE [LARGE SCALE GENOMIC DNA]</scope>
</reference>
<dbReference type="Proteomes" id="UP000036771">
    <property type="component" value="Unassembled WGS sequence"/>
</dbReference>
<accession>A0A0K8MCM0</accession>
<dbReference type="PANTHER" id="PTHR34001">
    <property type="entry name" value="BLL7405 PROTEIN"/>
    <property type="match status" value="1"/>
</dbReference>
<dbReference type="InterPro" id="IPR011250">
    <property type="entry name" value="OMP/PagP_B-barrel"/>
</dbReference>
<dbReference type="STRING" id="1629334.Cva_00915"/>
<sequence precursor="true">MKTLTLALAGTALVGALATSAVAGDCSFSGFYLGAQLGAGTTNTEVKGTTDIAAVDVAEKNKFAGTGVVGGLHVGYGKHFPNRFYMGLEAYGNLSGNKETHTTGDSNRKVERNNAFGAKLRPGFVFGNALVYGVVGVESASFKYSASNNDAANTGSNNGRRTGIPVGLGAAFHATDHVILGVEATHTFYNSRTVTLSNAGGSLKFQSQATDFFARASYKW</sequence>
<protein>
    <submittedName>
        <fullName evidence="3">Uncharacterized protein</fullName>
    </submittedName>
</protein>
<dbReference type="Gene3D" id="2.40.160.20">
    <property type="match status" value="1"/>
</dbReference>
<comment type="similarity">
    <text evidence="1">Belongs to the Omp25/RopB family.</text>
</comment>
<proteinExistence type="inferred from homology"/>
<dbReference type="InterPro" id="IPR051692">
    <property type="entry name" value="OMP-like"/>
</dbReference>
<name>A0A0K8MCM0_9PROT</name>
<organism evidence="3 4">
    <name type="scientific">Caedimonas varicaedens</name>
    <dbReference type="NCBI Taxonomy" id="1629334"/>
    <lineage>
        <taxon>Bacteria</taxon>
        <taxon>Pseudomonadati</taxon>
        <taxon>Pseudomonadota</taxon>
        <taxon>Alphaproteobacteria</taxon>
        <taxon>Holosporales</taxon>
        <taxon>Caedimonadaceae</taxon>
        <taxon>Caedimonas</taxon>
    </lineage>
</organism>
<evidence type="ECO:0000313" key="4">
    <source>
        <dbReference type="Proteomes" id="UP000036771"/>
    </source>
</evidence>
<gene>
    <name evidence="3" type="ORF">Cva_00915</name>
</gene>
<keyword evidence="4" id="KW-1185">Reference proteome</keyword>
<evidence type="ECO:0000313" key="3">
    <source>
        <dbReference type="EMBL" id="GAO98266.1"/>
    </source>
</evidence>
<evidence type="ECO:0000256" key="1">
    <source>
        <dbReference type="ARBA" id="ARBA00038306"/>
    </source>
</evidence>
<evidence type="ECO:0000256" key="2">
    <source>
        <dbReference type="SAM" id="SignalP"/>
    </source>
</evidence>
<feature type="signal peptide" evidence="2">
    <location>
        <begin position="1"/>
        <end position="23"/>
    </location>
</feature>
<dbReference type="EMBL" id="BBVC01000037">
    <property type="protein sequence ID" value="GAO98266.1"/>
    <property type="molecule type" value="Genomic_DNA"/>
</dbReference>
<dbReference type="PANTHER" id="PTHR34001:SF3">
    <property type="entry name" value="BLL7405 PROTEIN"/>
    <property type="match status" value="1"/>
</dbReference>
<dbReference type="SUPFAM" id="SSF56925">
    <property type="entry name" value="OMPA-like"/>
    <property type="match status" value="1"/>
</dbReference>